<dbReference type="GO" id="GO:0005975">
    <property type="term" value="P:carbohydrate metabolic process"/>
    <property type="evidence" value="ECO:0007669"/>
    <property type="project" value="InterPro"/>
</dbReference>
<dbReference type="eggNOG" id="COG5434">
    <property type="taxonomic scope" value="Bacteria"/>
</dbReference>
<dbReference type="SMART" id="SM00710">
    <property type="entry name" value="PbH1"/>
    <property type="match status" value="3"/>
</dbReference>
<evidence type="ECO:0000256" key="4">
    <source>
        <dbReference type="RuleBase" id="RU361169"/>
    </source>
</evidence>
<gene>
    <name evidence="6" type="ordered locus">AciPR4_1714</name>
</gene>
<keyword evidence="2 4" id="KW-0378">Hydrolase</keyword>
<dbReference type="GO" id="GO:0004650">
    <property type="term" value="F:polygalacturonase activity"/>
    <property type="evidence" value="ECO:0007669"/>
    <property type="project" value="InterPro"/>
</dbReference>
<dbReference type="PANTHER" id="PTHR31339:SF9">
    <property type="entry name" value="PLASMIN AND FIBRONECTIN-BINDING PROTEIN A"/>
    <property type="match status" value="1"/>
</dbReference>
<dbReference type="KEGG" id="tsa:AciPR4_1714"/>
<dbReference type="STRING" id="401053.AciPR4_1714"/>
<evidence type="ECO:0000256" key="3">
    <source>
        <dbReference type="ARBA" id="ARBA00023295"/>
    </source>
</evidence>
<dbReference type="AlphaFoldDB" id="E8V430"/>
<feature type="signal peptide" evidence="5">
    <location>
        <begin position="1"/>
        <end position="25"/>
    </location>
</feature>
<name>E8V430_TERSS</name>
<dbReference type="Proteomes" id="UP000006844">
    <property type="component" value="Chromosome"/>
</dbReference>
<comment type="similarity">
    <text evidence="1 4">Belongs to the glycosyl hydrolase 28 family.</text>
</comment>
<dbReference type="SUPFAM" id="SSF51126">
    <property type="entry name" value="Pectin lyase-like"/>
    <property type="match status" value="1"/>
</dbReference>
<dbReference type="InterPro" id="IPR000743">
    <property type="entry name" value="Glyco_hydro_28"/>
</dbReference>
<dbReference type="PROSITE" id="PS51257">
    <property type="entry name" value="PROKAR_LIPOPROTEIN"/>
    <property type="match status" value="1"/>
</dbReference>
<evidence type="ECO:0000256" key="1">
    <source>
        <dbReference type="ARBA" id="ARBA00008834"/>
    </source>
</evidence>
<feature type="chain" id="PRO_5003232873" evidence="5">
    <location>
        <begin position="26"/>
        <end position="460"/>
    </location>
</feature>
<dbReference type="PANTHER" id="PTHR31339">
    <property type="entry name" value="PECTIN LYASE-RELATED"/>
    <property type="match status" value="1"/>
</dbReference>
<dbReference type="Gene3D" id="2.160.20.10">
    <property type="entry name" value="Single-stranded right-handed beta-helix, Pectin lyase-like"/>
    <property type="match status" value="1"/>
</dbReference>
<keyword evidence="7" id="KW-1185">Reference proteome</keyword>
<evidence type="ECO:0000313" key="7">
    <source>
        <dbReference type="Proteomes" id="UP000006844"/>
    </source>
</evidence>
<evidence type="ECO:0000313" key="6">
    <source>
        <dbReference type="EMBL" id="ADV82521.1"/>
    </source>
</evidence>
<dbReference type="InterPro" id="IPR051801">
    <property type="entry name" value="GH28_Enzymes"/>
</dbReference>
<dbReference type="RefSeq" id="WP_013568254.1">
    <property type="nucleotide sequence ID" value="NC_014963.1"/>
</dbReference>
<proteinExistence type="inferred from homology"/>
<accession>E8V430</accession>
<keyword evidence="3 4" id="KW-0326">Glycosidase</keyword>
<sequence length="460" mass="50438">MRVIRAVSQTSFVALLMVASCNMLFAEKSKTFNVTNFGAKGDGITLDSPAIQRTIDAAAKSGGTVVFRAGTYLSGSIFVKSGVTLRVDKGVTILGSQKISDYPLMPTRVAGIEMTWPAALVNIYEQKNAEITGEGTIDGDGKVFWDGYWSLRKDYDTRGIRWAADYDSKRPRLIQVFNSSQVKLSGLMLRRSGFWTVHICYSHDVTLDGLTIRNNEGGRGPSTDGIDIDSSKKVLVQHADIAVNDDALCLKAGRDSDGLRVNRPTEDIVLRDSVIRDGAAGVTIGSETSGGFRNIEAYGLTVLKQVPVGILFKSARTRGGWGENLRFHDITMTDVPVVLRVNMNWNPSYSYAHIPETIKDYPPYWTVLSTEVPAEKGIARFRDVHIWNIKATGAKTAFEVSAYPQVPLDRFVLDHLQIAAQTAGHISNAHDWKFSDLSMVIADGSVVKLTDDVNVMGLPQ</sequence>
<evidence type="ECO:0000256" key="2">
    <source>
        <dbReference type="ARBA" id="ARBA00022801"/>
    </source>
</evidence>
<protein>
    <submittedName>
        <fullName evidence="6">Glycoside hydrolase family 28</fullName>
    </submittedName>
</protein>
<dbReference type="EMBL" id="CP002467">
    <property type="protein sequence ID" value="ADV82521.1"/>
    <property type="molecule type" value="Genomic_DNA"/>
</dbReference>
<dbReference type="InterPro" id="IPR011050">
    <property type="entry name" value="Pectin_lyase_fold/virulence"/>
</dbReference>
<evidence type="ECO:0000256" key="5">
    <source>
        <dbReference type="SAM" id="SignalP"/>
    </source>
</evidence>
<keyword evidence="5" id="KW-0732">Signal</keyword>
<dbReference type="InterPro" id="IPR006626">
    <property type="entry name" value="PbH1"/>
</dbReference>
<dbReference type="HOGENOM" id="CLU_016031_8_3_0"/>
<dbReference type="Pfam" id="PF00295">
    <property type="entry name" value="Glyco_hydro_28"/>
    <property type="match status" value="1"/>
</dbReference>
<reference evidence="6 7" key="1">
    <citation type="journal article" date="2012" name="Stand. Genomic Sci.">
        <title>Complete genome sequence of Terriglobus saanensis type strain SP1PR4(T), an Acidobacteria from tundra soil.</title>
        <authorList>
            <person name="Rawat S.R."/>
            <person name="Mannisto M.K."/>
            <person name="Starovoytov V."/>
            <person name="Goodwin L."/>
            <person name="Nolan M."/>
            <person name="Hauser L."/>
            <person name="Land M."/>
            <person name="Davenport K.W."/>
            <person name="Woyke T."/>
            <person name="Haggblom M.M."/>
        </authorList>
    </citation>
    <scope>NUCLEOTIDE SEQUENCE</scope>
    <source>
        <strain evidence="7">ATCC BAA-1853 / DSM 23119 / SP1PR4</strain>
    </source>
</reference>
<dbReference type="InterPro" id="IPR012334">
    <property type="entry name" value="Pectin_lyas_fold"/>
</dbReference>
<organism evidence="6 7">
    <name type="scientific">Terriglobus saanensis (strain ATCC BAA-1853 / DSM 23119 / SP1PR4)</name>
    <dbReference type="NCBI Taxonomy" id="401053"/>
    <lineage>
        <taxon>Bacteria</taxon>
        <taxon>Pseudomonadati</taxon>
        <taxon>Acidobacteriota</taxon>
        <taxon>Terriglobia</taxon>
        <taxon>Terriglobales</taxon>
        <taxon>Acidobacteriaceae</taxon>
        <taxon>Terriglobus</taxon>
    </lineage>
</organism>